<dbReference type="GO" id="GO:0005737">
    <property type="term" value="C:cytoplasm"/>
    <property type="evidence" value="ECO:0007669"/>
    <property type="project" value="InterPro"/>
</dbReference>
<evidence type="ECO:0000259" key="5">
    <source>
        <dbReference type="Pfam" id="PF12255"/>
    </source>
</evidence>
<evidence type="ECO:0000259" key="6">
    <source>
        <dbReference type="Pfam" id="PF12256"/>
    </source>
</evidence>
<name>A0A1Z3HT44_9CYAN</name>
<evidence type="ECO:0000256" key="4">
    <source>
        <dbReference type="ARBA" id="ARBA00023026"/>
    </source>
</evidence>
<dbReference type="InterPro" id="IPR003284">
    <property type="entry name" value="Sal_SpvB"/>
</dbReference>
<keyword evidence="4" id="KW-0843">Virulence</keyword>
<dbReference type="InterPro" id="IPR022044">
    <property type="entry name" value="TcdB_toxin_mid/C"/>
</dbReference>
<evidence type="ECO:0000256" key="2">
    <source>
        <dbReference type="ARBA" id="ARBA00022525"/>
    </source>
</evidence>
<dbReference type="EC" id="2.4.2.31" evidence="7"/>
<reference evidence="7 8" key="1">
    <citation type="journal article" date="2016" name="Biochim. Biophys. Acta">
        <title>Characterization of red-shifted phycobilisomes isolated from the chlorophyll f-containing cyanobacterium Halomicronema hongdechloris.</title>
        <authorList>
            <person name="Li Y."/>
            <person name="Lin Y."/>
            <person name="Garvey C.J."/>
            <person name="Birch D."/>
            <person name="Corkery R.W."/>
            <person name="Loughlin P.C."/>
            <person name="Scheer H."/>
            <person name="Willows R.D."/>
            <person name="Chen M."/>
        </authorList>
    </citation>
    <scope>NUCLEOTIDE SEQUENCE [LARGE SCALE GENOMIC DNA]</scope>
    <source>
        <strain evidence="7 8">C2206</strain>
    </source>
</reference>
<dbReference type="SUPFAM" id="SSF69318">
    <property type="entry name" value="Integrin alpha N-terminal domain"/>
    <property type="match status" value="1"/>
</dbReference>
<dbReference type="Pfam" id="PF13517">
    <property type="entry name" value="FG-GAP_3"/>
    <property type="match status" value="2"/>
</dbReference>
<feature type="domain" description="Insecticide toxin TcdB middle/N-terminal" evidence="6">
    <location>
        <begin position="605"/>
        <end position="747"/>
    </location>
</feature>
<protein>
    <submittedName>
        <fullName evidence="7">Mono(ADP-ribosyl)transferase SpvB</fullName>
        <ecNumber evidence="7">2.4.2.31</ecNumber>
    </submittedName>
</protein>
<gene>
    <name evidence="7" type="primary">spvB</name>
    <name evidence="7" type="ORF">XM38_044030</name>
</gene>
<dbReference type="GO" id="GO:0005576">
    <property type="term" value="C:extracellular region"/>
    <property type="evidence" value="ECO:0007669"/>
    <property type="project" value="UniProtKB-SubCell"/>
</dbReference>
<evidence type="ECO:0000313" key="7">
    <source>
        <dbReference type="EMBL" id="ASC73436.1"/>
    </source>
</evidence>
<feature type="domain" description="Insecticide toxin TcdB middle/C-terminal" evidence="5">
    <location>
        <begin position="835"/>
        <end position="964"/>
    </location>
</feature>
<dbReference type="AlphaFoldDB" id="A0A1Z3HT44"/>
<comment type="subcellular location">
    <subcellularLocation>
        <location evidence="1">Secreted</location>
    </subcellularLocation>
</comment>
<keyword evidence="3" id="KW-0732">Signal</keyword>
<keyword evidence="8" id="KW-1185">Reference proteome</keyword>
<proteinExistence type="predicted"/>
<sequence>MSNKSGASNQIISLPQGGGALHGIGETFSPDLHTGTGNFTVPIALPPGRNGFQPELSLVYSTGNGNGVFGLGWGLSIPGVMRKTSKGIPRYDDRDTFVLSGAEDLVPVERSPGITRYQPRTEGLFARIEHHQDANHNYWKVWSKDGLISYYGTAEVPDGETDPAIIANPDSLRRDNVFAWKLSRTEDSFGNRIEYAYERDSGEDGPHHWDQLYLSRIQYADFGDREDPQFLVSVTFEYEDRLDPFSEYRSGFEIRMRRRCREIQVCTHADAERLVRTYRFSYLDQRDDLADLTQRLPLNGVSLLSQVQVTGHDWELQETLPALEFDYSRFEPLGRDFFPIEGRDLPAQSLASPDLELADLFGNGLPDILEMNGTVRYWRNLGNGRFDLPREMQTTPGGLTLADPGVQMIDANGDGRIDLLVTNERLSGYFPLRFGGLWDRKSFQKYDVAPSVNLESPDVQLVDLTGDGVTDAIRSGSRLECFFNDSHGGWTETRQVNRGDLEAFPNVNFSDPRVKWGDMTGDGLQDIVLVHDGNIEYWPNLGYGNWGKRVSMRNSPRYVYGYDPRRILIGDIDGDGLDDIVYVDHCKVILWINQSGNGWSDPIEIKGTPPVTDLDAVRLVDLLGTGISGVLWSADVRQLGRSHMYFLNFTGGVKPYLLNEMDNHMGSLTRVGYRSSIEFYLEDEVRPETRWKTNLPFPVQVVSRVEVIDQISQGKLTTEYKYHHGYWDGTEREFRGFGRVEQCDTEVFEAYNDVGLHGEAAPFLSVDGDRTKYFSPPLMTKTWFHQGPVGDEFGEWEEIDYSDEYWAGDPQVLARPQDVTEFLKGLPRRVKRDALRTLRGQVLRTELYALDATDRQDRPYTVTESVNGVREEAPPDPADRERLHIFFPFGWAQRTTQWERGEEPMTQVSFTTDYDDYGQSRLQASIAVPRERDFRVAQASAEPYLATQAVMTYAQRDDATRYMVDRTAHSETYEILNDGSSPLFALWETIRTGTVTRELIGQSFNYYDGDAFTGLPLGDLGDFGALVRTEALVLTETILQGAYRSGDTVLNPPELPPYLQPATVSNWSADYPQAFRDGVPQLAGYVFHAGDAHHERGYFVTAARQQYDFQTSTDGQGRGLLQMTRDPLGRDTTVTYDPFELLPLTVTDPIGLFTQAEYDYRVMQPSQVMDLNGNRQAFTFTPLGLLASTAVMGKANEAVGDTLAVPGTRLVYNFLAFEERQQPISVRTIQQEHHVNDTDVPLPQRDDAIATVEYSDGFGRLLQTRVQAEENVFGRMALT</sequence>
<organism evidence="7 8">
    <name type="scientific">Halomicronema hongdechloris C2206</name>
    <dbReference type="NCBI Taxonomy" id="1641165"/>
    <lineage>
        <taxon>Bacteria</taxon>
        <taxon>Bacillati</taxon>
        <taxon>Cyanobacteriota</taxon>
        <taxon>Cyanophyceae</taxon>
        <taxon>Nodosilineales</taxon>
        <taxon>Nodosilineaceae</taxon>
        <taxon>Halomicronema</taxon>
    </lineage>
</organism>
<keyword evidence="2" id="KW-0964">Secreted</keyword>
<accession>A0A1Z3HT44</accession>
<keyword evidence="7" id="KW-0808">Transferase</keyword>
<evidence type="ECO:0000313" key="8">
    <source>
        <dbReference type="Proteomes" id="UP000191901"/>
    </source>
</evidence>
<dbReference type="Pfam" id="PF03534">
    <property type="entry name" value="SpvB"/>
    <property type="match status" value="2"/>
</dbReference>
<evidence type="ECO:0000256" key="3">
    <source>
        <dbReference type="ARBA" id="ARBA00022729"/>
    </source>
</evidence>
<keyword evidence="7" id="KW-0328">Glycosyltransferase</keyword>
<dbReference type="InterPro" id="IPR013517">
    <property type="entry name" value="FG-GAP"/>
</dbReference>
<dbReference type="KEGG" id="hhg:XM38_044030"/>
<dbReference type="PANTHER" id="PTHR44103">
    <property type="entry name" value="PROPROTEIN CONVERTASE P"/>
    <property type="match status" value="1"/>
</dbReference>
<evidence type="ECO:0000256" key="1">
    <source>
        <dbReference type="ARBA" id="ARBA00004613"/>
    </source>
</evidence>
<dbReference type="InterPro" id="IPR028994">
    <property type="entry name" value="Integrin_alpha_N"/>
</dbReference>
<dbReference type="Proteomes" id="UP000191901">
    <property type="component" value="Chromosome"/>
</dbReference>
<dbReference type="GO" id="GO:0106274">
    <property type="term" value="F:NAD+-protein-arginine ADP-ribosyltransferase activity"/>
    <property type="evidence" value="ECO:0007669"/>
    <property type="project" value="UniProtKB-EC"/>
</dbReference>
<dbReference type="Pfam" id="PF12256">
    <property type="entry name" value="TcdB_toxin_midN"/>
    <property type="match status" value="1"/>
</dbReference>
<dbReference type="Pfam" id="PF12255">
    <property type="entry name" value="TcdB_toxin_midC"/>
    <property type="match status" value="1"/>
</dbReference>
<dbReference type="InterPro" id="IPR022045">
    <property type="entry name" value="TcdB_toxin_mid/N"/>
</dbReference>
<dbReference type="PANTHER" id="PTHR44103:SF1">
    <property type="entry name" value="PROPROTEIN CONVERTASE P"/>
    <property type="match status" value="1"/>
</dbReference>
<dbReference type="STRING" id="1641165.XM38_18190"/>
<dbReference type="RefSeq" id="WP_088430969.1">
    <property type="nucleotide sequence ID" value="NZ_CP021983.2"/>
</dbReference>
<dbReference type="OrthoDB" id="518237at2"/>
<dbReference type="EMBL" id="CP021983">
    <property type="protein sequence ID" value="ASC73436.1"/>
    <property type="molecule type" value="Genomic_DNA"/>
</dbReference>